<gene>
    <name evidence="1" type="ORF">A1D18_06535</name>
</gene>
<dbReference type="EMBL" id="LUKY01000033">
    <property type="protein sequence ID" value="OIZ94488.1"/>
    <property type="molecule type" value="Genomic_DNA"/>
</dbReference>
<dbReference type="SUPFAM" id="SSF54001">
    <property type="entry name" value="Cysteine proteinases"/>
    <property type="match status" value="1"/>
</dbReference>
<dbReference type="RefSeq" id="WP_071662977.1">
    <property type="nucleotide sequence ID" value="NZ_LUKY01000033.1"/>
</dbReference>
<evidence type="ECO:0000313" key="1">
    <source>
        <dbReference type="EMBL" id="OIZ94488.1"/>
    </source>
</evidence>
<organism evidence="1 2">
    <name type="scientific">Candidatus Rickettsiella isopodorum</name>
    <dbReference type="NCBI Taxonomy" id="1225476"/>
    <lineage>
        <taxon>Bacteria</taxon>
        <taxon>Pseudomonadati</taxon>
        <taxon>Pseudomonadota</taxon>
        <taxon>Gammaproteobacteria</taxon>
        <taxon>Legionellales</taxon>
        <taxon>Coxiellaceae</taxon>
        <taxon>Rickettsiella</taxon>
    </lineage>
</organism>
<dbReference type="Pfam" id="PF05708">
    <property type="entry name" value="Peptidase_C92"/>
    <property type="match status" value="1"/>
</dbReference>
<dbReference type="Gene3D" id="3.90.1720.10">
    <property type="entry name" value="endopeptidase domain like (from Nostoc punctiforme)"/>
    <property type="match status" value="1"/>
</dbReference>
<dbReference type="Proteomes" id="UP000183924">
    <property type="component" value="Unassembled WGS sequence"/>
</dbReference>
<evidence type="ECO:0000313" key="2">
    <source>
        <dbReference type="Proteomes" id="UP000183924"/>
    </source>
</evidence>
<proteinExistence type="predicted"/>
<evidence type="ECO:0008006" key="3">
    <source>
        <dbReference type="Google" id="ProtNLM"/>
    </source>
</evidence>
<accession>A0A1J8NH53</accession>
<name>A0A1J8NH53_9COXI</name>
<dbReference type="OrthoDB" id="1550427at2"/>
<dbReference type="AlphaFoldDB" id="A0A1J8NH53"/>
<protein>
    <recommendedName>
        <fullName evidence="3">Lipo-like protein</fullName>
    </recommendedName>
</protein>
<reference evidence="1 2" key="1">
    <citation type="submission" date="2016-03" db="EMBL/GenBank/DDBJ databases">
        <title>Comparative genomics of Rickettsiella.</title>
        <authorList>
            <person name="Chandler C."/>
            <person name="Wang Y."/>
        </authorList>
    </citation>
    <scope>NUCLEOTIDE SEQUENCE [LARGE SCALE GENOMIC DNA]</scope>
    <source>
        <strain evidence="1 2">RCFS May 2013</strain>
    </source>
</reference>
<dbReference type="InterPro" id="IPR038765">
    <property type="entry name" value="Papain-like_cys_pep_sf"/>
</dbReference>
<dbReference type="STRING" id="1225476.A1D18_06535"/>
<keyword evidence="2" id="KW-1185">Reference proteome</keyword>
<sequence>MDLTNKLFNPFFKWLNKEVEPLQPIPLSDFNKLRYELRPCDVLLIEGRNRISQMIKVITRSSWSHAALYIGRLYDIEDKVMQKRITEFYSGDPSEQLVFESLLGKGALISPLKKYEKEHIRICRPRNISYQEGQKIINYTIKNLGIEYDFRLTFDLGRFLMPWPLLPRKWHSTLFNYKPGTRTKESCSSLLAEAFQSVNFPILPLLKTDGKSLKLYKTNPRLYSPRDFDYSPYFDIIKYPMYLAAMQDSQRLSKNN</sequence>
<dbReference type="InterPro" id="IPR024453">
    <property type="entry name" value="Peptidase_C92"/>
</dbReference>
<comment type="caution">
    <text evidence="1">The sequence shown here is derived from an EMBL/GenBank/DDBJ whole genome shotgun (WGS) entry which is preliminary data.</text>
</comment>